<dbReference type="EMBL" id="VXIV02000200">
    <property type="protein sequence ID" value="KAF6039939.1"/>
    <property type="molecule type" value="Genomic_DNA"/>
</dbReference>
<evidence type="ECO:0000256" key="1">
    <source>
        <dbReference type="SAM" id="MobiDB-lite"/>
    </source>
</evidence>
<keyword evidence="4" id="KW-1185">Reference proteome</keyword>
<dbReference type="Gene3D" id="2.20.70.10">
    <property type="match status" value="1"/>
</dbReference>
<protein>
    <submittedName>
        <fullName evidence="3">FNBP4</fullName>
    </submittedName>
</protein>
<reference evidence="3" key="1">
    <citation type="submission" date="2020-06" db="EMBL/GenBank/DDBJ databases">
        <title>Draft genome of Bugula neritina, a colonial animal packing powerful symbionts and potential medicines.</title>
        <authorList>
            <person name="Rayko M."/>
        </authorList>
    </citation>
    <scope>NUCLEOTIDE SEQUENCE [LARGE SCALE GENOMIC DNA]</scope>
    <source>
        <strain evidence="3">Kwan_BN1</strain>
    </source>
</reference>
<dbReference type="SUPFAM" id="SSF51045">
    <property type="entry name" value="WW domain"/>
    <property type="match status" value="1"/>
</dbReference>
<feature type="region of interest" description="Disordered" evidence="1">
    <location>
        <begin position="255"/>
        <end position="277"/>
    </location>
</feature>
<evidence type="ECO:0000313" key="3">
    <source>
        <dbReference type="EMBL" id="KAF6039939.1"/>
    </source>
</evidence>
<dbReference type="PANTHER" id="PTHR46697:SF1">
    <property type="entry name" value="FORMIN-BINDING PROTEIN 4"/>
    <property type="match status" value="1"/>
</dbReference>
<dbReference type="InterPro" id="IPR053076">
    <property type="entry name" value="WW_domain_protein"/>
</dbReference>
<name>A0A7J7KP22_BUGNE</name>
<feature type="region of interest" description="Disordered" evidence="1">
    <location>
        <begin position="80"/>
        <end position="104"/>
    </location>
</feature>
<dbReference type="PROSITE" id="PS50020">
    <property type="entry name" value="WW_DOMAIN_2"/>
    <property type="match status" value="1"/>
</dbReference>
<dbReference type="InterPro" id="IPR001202">
    <property type="entry name" value="WW_dom"/>
</dbReference>
<dbReference type="AlphaFoldDB" id="A0A7J7KP22"/>
<gene>
    <name evidence="3" type="ORF">EB796_001791</name>
</gene>
<feature type="domain" description="WW" evidence="2">
    <location>
        <begin position="126"/>
        <end position="160"/>
    </location>
</feature>
<sequence>MKGVTIIINTHQHYDKGYNLNADQSTSSWDWVQQAGYQTDRSGFGFRNQSGAALLASMDEKVADADAKLRDFMAEIESMDEDTGASGTNELPRSTVPGFVSGGHVLPATASSNESEEMKDDEEPVVEPTTAWQHLMDEKTSHFYYWNTETNEVTWTIPQDYTEYLVKHKLYREAIQAGRKKMPSLSKVKGELVKATNSAAIGSSDLVRPSEDIQTEIGPQLPASLNNTAPAESAPESAAVTKGALGAAIVAGYGSDEESDADTQTSSAKQLPDSHISSTLPPGELVLCHQEELVLCHQGS</sequence>
<evidence type="ECO:0000259" key="2">
    <source>
        <dbReference type="PROSITE" id="PS50020"/>
    </source>
</evidence>
<evidence type="ECO:0000313" key="4">
    <source>
        <dbReference type="Proteomes" id="UP000593567"/>
    </source>
</evidence>
<comment type="caution">
    <text evidence="3">The sequence shown here is derived from an EMBL/GenBank/DDBJ whole genome shotgun (WGS) entry which is preliminary data.</text>
</comment>
<dbReference type="OrthoDB" id="2444812at2759"/>
<accession>A0A7J7KP22</accession>
<organism evidence="3 4">
    <name type="scientific">Bugula neritina</name>
    <name type="common">Brown bryozoan</name>
    <name type="synonym">Sertularia neritina</name>
    <dbReference type="NCBI Taxonomy" id="10212"/>
    <lineage>
        <taxon>Eukaryota</taxon>
        <taxon>Metazoa</taxon>
        <taxon>Spiralia</taxon>
        <taxon>Lophotrochozoa</taxon>
        <taxon>Bryozoa</taxon>
        <taxon>Gymnolaemata</taxon>
        <taxon>Cheilostomatida</taxon>
        <taxon>Flustrina</taxon>
        <taxon>Buguloidea</taxon>
        <taxon>Bugulidae</taxon>
        <taxon>Bugula</taxon>
    </lineage>
</organism>
<dbReference type="PANTHER" id="PTHR46697">
    <property type="entry name" value="FORMIN-BINDING PROTEIN 4"/>
    <property type="match status" value="1"/>
</dbReference>
<feature type="compositionally biased region" description="Polar residues" evidence="1">
    <location>
        <begin position="262"/>
        <end position="277"/>
    </location>
</feature>
<dbReference type="InterPro" id="IPR036020">
    <property type="entry name" value="WW_dom_sf"/>
</dbReference>
<dbReference type="Proteomes" id="UP000593567">
    <property type="component" value="Unassembled WGS sequence"/>
</dbReference>
<proteinExistence type="predicted"/>